<protein>
    <recommendedName>
        <fullName evidence="3">DUF1735 domain-containing protein</fullName>
    </recommendedName>
</protein>
<proteinExistence type="predicted"/>
<sequence length="287" mass="29520">MKNRIYYILAVVLVALNYSCGDFEPVIYDGVNGQTLAAFDGAGGTLEVLINDTGELEIGVSVSTLSSEDRQIAIEVLTDSEDNTATPGQYDIPATVTIPADTYFGSFTVTGIDDELTTDGVNLILGLDPEALGNAVAAAPFNVRIVEICPVEASFMVGDYTINQISGGVPAAGNAPFMGNGTVVTLVPGAASTERVFNVKFYPTFGFSNPPVDFSFSLSCGETVVNGILDGGVSGVGCGSSIPMGPGATNGVYDTADDTFLTLVTTEDVGGASCGTEAQTVISLTKN</sequence>
<accession>A0ABS3T5I6</accession>
<reference evidence="1 2" key="1">
    <citation type="submission" date="2021-03" db="EMBL/GenBank/DDBJ databases">
        <title>Winogradskyella sp. nov., isolated from costal sediment.</title>
        <authorList>
            <person name="Gao C."/>
        </authorList>
    </citation>
    <scope>NUCLEOTIDE SEQUENCE [LARGE SCALE GENOMIC DNA]</scope>
    <source>
        <strain evidence="1 2">DF17</strain>
    </source>
</reference>
<organism evidence="1 2">
    <name type="scientific">Winogradskyella pelagia</name>
    <dbReference type="NCBI Taxonomy" id="2819984"/>
    <lineage>
        <taxon>Bacteria</taxon>
        <taxon>Pseudomonadati</taxon>
        <taxon>Bacteroidota</taxon>
        <taxon>Flavobacteriia</taxon>
        <taxon>Flavobacteriales</taxon>
        <taxon>Flavobacteriaceae</taxon>
        <taxon>Winogradskyella</taxon>
    </lineage>
</organism>
<name>A0ABS3T5I6_9FLAO</name>
<gene>
    <name evidence="1" type="ORF">J4050_09560</name>
</gene>
<comment type="caution">
    <text evidence="1">The sequence shown here is derived from an EMBL/GenBank/DDBJ whole genome shotgun (WGS) entry which is preliminary data.</text>
</comment>
<keyword evidence="2" id="KW-1185">Reference proteome</keyword>
<evidence type="ECO:0000313" key="1">
    <source>
        <dbReference type="EMBL" id="MBO3116995.1"/>
    </source>
</evidence>
<evidence type="ECO:0000313" key="2">
    <source>
        <dbReference type="Proteomes" id="UP000676776"/>
    </source>
</evidence>
<dbReference type="EMBL" id="JAGEVF010000007">
    <property type="protein sequence ID" value="MBO3116995.1"/>
    <property type="molecule type" value="Genomic_DNA"/>
</dbReference>
<dbReference type="RefSeq" id="WP_208154362.1">
    <property type="nucleotide sequence ID" value="NZ_JAGEVF010000007.1"/>
</dbReference>
<evidence type="ECO:0008006" key="3">
    <source>
        <dbReference type="Google" id="ProtNLM"/>
    </source>
</evidence>
<dbReference type="Proteomes" id="UP000676776">
    <property type="component" value="Unassembled WGS sequence"/>
</dbReference>